<dbReference type="GO" id="GO:0015648">
    <property type="term" value="F:lipid-linked peptidoglycan transporter activity"/>
    <property type="evidence" value="ECO:0007669"/>
    <property type="project" value="TreeGrafter"/>
</dbReference>
<evidence type="ECO:0000256" key="1">
    <source>
        <dbReference type="ARBA" id="ARBA00004651"/>
    </source>
</evidence>
<keyword evidence="6" id="KW-0808">Transferase</keyword>
<dbReference type="GO" id="GO:0008955">
    <property type="term" value="F:peptidoglycan glycosyltransferase activity"/>
    <property type="evidence" value="ECO:0007669"/>
    <property type="project" value="UniProtKB-EC"/>
</dbReference>
<protein>
    <recommendedName>
        <fullName evidence="17">Probable peptidoglycan glycosyltransferase FtsW</fullName>
        <ecNumber evidence="19">2.4.99.28</ecNumber>
    </recommendedName>
    <alternativeName>
        <fullName evidence="18">Cell division protein FtsW</fullName>
    </alternativeName>
    <alternativeName>
        <fullName evidence="15">Cell wall polymerase</fullName>
    </alternativeName>
    <alternativeName>
        <fullName evidence="14">Peptidoglycan polymerase</fullName>
    </alternativeName>
</protein>
<feature type="transmembrane region" description="Helical" evidence="21">
    <location>
        <begin position="20"/>
        <end position="43"/>
    </location>
</feature>
<comment type="catalytic activity">
    <reaction evidence="20">
        <text>[GlcNAc-(1-&gt;4)-Mur2Ac(oyl-L-Ala-gamma-D-Glu-L-Lys-D-Ala-D-Ala)](n)-di-trans,octa-cis-undecaprenyl diphosphate + beta-D-GlcNAc-(1-&gt;4)-Mur2Ac(oyl-L-Ala-gamma-D-Glu-L-Lys-D-Ala-D-Ala)-di-trans,octa-cis-undecaprenyl diphosphate = [GlcNAc-(1-&gt;4)-Mur2Ac(oyl-L-Ala-gamma-D-Glu-L-Lys-D-Ala-D-Ala)](n+1)-di-trans,octa-cis-undecaprenyl diphosphate + di-trans,octa-cis-undecaprenyl diphosphate + H(+)</text>
        <dbReference type="Rhea" id="RHEA:23708"/>
        <dbReference type="Rhea" id="RHEA-COMP:9602"/>
        <dbReference type="Rhea" id="RHEA-COMP:9603"/>
        <dbReference type="ChEBI" id="CHEBI:15378"/>
        <dbReference type="ChEBI" id="CHEBI:58405"/>
        <dbReference type="ChEBI" id="CHEBI:60033"/>
        <dbReference type="ChEBI" id="CHEBI:78435"/>
        <dbReference type="EC" id="2.4.99.28"/>
    </reaction>
</comment>
<proteinExistence type="inferred from homology"/>
<evidence type="ECO:0000256" key="20">
    <source>
        <dbReference type="ARBA" id="ARBA00049902"/>
    </source>
</evidence>
<evidence type="ECO:0000256" key="14">
    <source>
        <dbReference type="ARBA" id="ARBA00032370"/>
    </source>
</evidence>
<evidence type="ECO:0000256" key="3">
    <source>
        <dbReference type="ARBA" id="ARBA00022475"/>
    </source>
</evidence>
<evidence type="ECO:0000256" key="11">
    <source>
        <dbReference type="ARBA" id="ARBA00023136"/>
    </source>
</evidence>
<dbReference type="GO" id="GO:0032153">
    <property type="term" value="C:cell division site"/>
    <property type="evidence" value="ECO:0007669"/>
    <property type="project" value="TreeGrafter"/>
</dbReference>
<evidence type="ECO:0000313" key="22">
    <source>
        <dbReference type="EMBL" id="PIT89737.1"/>
    </source>
</evidence>
<dbReference type="GO" id="GO:0005886">
    <property type="term" value="C:plasma membrane"/>
    <property type="evidence" value="ECO:0007669"/>
    <property type="project" value="UniProtKB-SubCell"/>
</dbReference>
<feature type="transmembrane region" description="Helical" evidence="21">
    <location>
        <begin position="82"/>
        <end position="101"/>
    </location>
</feature>
<keyword evidence="4" id="KW-0132">Cell division</keyword>
<dbReference type="EMBL" id="PFBP01000038">
    <property type="protein sequence ID" value="PIT89737.1"/>
    <property type="molecule type" value="Genomic_DNA"/>
</dbReference>
<dbReference type="GO" id="GO:0071555">
    <property type="term" value="P:cell wall organization"/>
    <property type="evidence" value="ECO:0007669"/>
    <property type="project" value="UniProtKB-KW"/>
</dbReference>
<comment type="pathway">
    <text evidence="2">Cell wall biogenesis; peptidoglycan biosynthesis.</text>
</comment>
<keyword evidence="11 21" id="KW-0472">Membrane</keyword>
<feature type="transmembrane region" description="Helical" evidence="21">
    <location>
        <begin position="346"/>
        <end position="368"/>
    </location>
</feature>
<evidence type="ECO:0000313" key="23">
    <source>
        <dbReference type="Proteomes" id="UP000231464"/>
    </source>
</evidence>
<evidence type="ECO:0000256" key="5">
    <source>
        <dbReference type="ARBA" id="ARBA00022676"/>
    </source>
</evidence>
<feature type="transmembrane region" description="Helical" evidence="21">
    <location>
        <begin position="55"/>
        <end position="75"/>
    </location>
</feature>
<evidence type="ECO:0000256" key="13">
    <source>
        <dbReference type="ARBA" id="ARBA00023316"/>
    </source>
</evidence>
<keyword evidence="13" id="KW-0961">Cell wall biogenesis/degradation</keyword>
<feature type="transmembrane region" description="Helical" evidence="21">
    <location>
        <begin position="318"/>
        <end position="340"/>
    </location>
</feature>
<keyword evidence="3" id="KW-1003">Cell membrane</keyword>
<dbReference type="InterPro" id="IPR001182">
    <property type="entry name" value="FtsW/RodA"/>
</dbReference>
<accession>A0A2M6WAE0</accession>
<keyword evidence="8" id="KW-0133">Cell shape</keyword>
<evidence type="ECO:0000256" key="12">
    <source>
        <dbReference type="ARBA" id="ARBA00023306"/>
    </source>
</evidence>
<dbReference type="GO" id="GO:0051301">
    <property type="term" value="P:cell division"/>
    <property type="evidence" value="ECO:0007669"/>
    <property type="project" value="UniProtKB-KW"/>
</dbReference>
<evidence type="ECO:0000256" key="7">
    <source>
        <dbReference type="ARBA" id="ARBA00022692"/>
    </source>
</evidence>
<evidence type="ECO:0000256" key="16">
    <source>
        <dbReference type="ARBA" id="ARBA00038053"/>
    </source>
</evidence>
<gene>
    <name evidence="22" type="primary">ftsW</name>
    <name evidence="22" type="ORF">COU23_02270</name>
</gene>
<feature type="transmembrane region" description="Helical" evidence="21">
    <location>
        <begin position="113"/>
        <end position="135"/>
    </location>
</feature>
<evidence type="ECO:0000256" key="8">
    <source>
        <dbReference type="ARBA" id="ARBA00022960"/>
    </source>
</evidence>
<evidence type="ECO:0000256" key="18">
    <source>
        <dbReference type="ARBA" id="ARBA00041418"/>
    </source>
</evidence>
<reference evidence="23" key="1">
    <citation type="submission" date="2017-09" db="EMBL/GenBank/DDBJ databases">
        <title>Depth-based differentiation of microbial function through sediment-hosted aquifers and enrichment of novel symbionts in the deep terrestrial subsurface.</title>
        <authorList>
            <person name="Probst A.J."/>
            <person name="Ladd B."/>
            <person name="Jarett J.K."/>
            <person name="Geller-Mcgrath D.E."/>
            <person name="Sieber C.M.K."/>
            <person name="Emerson J.B."/>
            <person name="Anantharaman K."/>
            <person name="Thomas B.C."/>
            <person name="Malmstrom R."/>
            <person name="Stieglmeier M."/>
            <person name="Klingl A."/>
            <person name="Woyke T."/>
            <person name="Ryan C.M."/>
            <person name="Banfield J.F."/>
        </authorList>
    </citation>
    <scope>NUCLEOTIDE SEQUENCE [LARGE SCALE GENOMIC DNA]</scope>
</reference>
<comment type="caution">
    <text evidence="22">The sequence shown here is derived from an EMBL/GenBank/DDBJ whole genome shotgun (WGS) entry which is preliminary data.</text>
</comment>
<evidence type="ECO:0000256" key="17">
    <source>
        <dbReference type="ARBA" id="ARBA00041185"/>
    </source>
</evidence>
<evidence type="ECO:0000256" key="19">
    <source>
        <dbReference type="ARBA" id="ARBA00044770"/>
    </source>
</evidence>
<dbReference type="Pfam" id="PF01098">
    <property type="entry name" value="FTSW_RODA_SPOVE"/>
    <property type="match status" value="1"/>
</dbReference>
<dbReference type="AlphaFoldDB" id="A0A2M6WAE0"/>
<feature type="transmembrane region" description="Helical" evidence="21">
    <location>
        <begin position="147"/>
        <end position="165"/>
    </location>
</feature>
<feature type="transmembrane region" description="Helical" evidence="21">
    <location>
        <begin position="272"/>
        <end position="297"/>
    </location>
</feature>
<dbReference type="GO" id="GO:0009252">
    <property type="term" value="P:peptidoglycan biosynthetic process"/>
    <property type="evidence" value="ECO:0007669"/>
    <property type="project" value="UniProtKB-KW"/>
</dbReference>
<feature type="transmembrane region" description="Helical" evidence="21">
    <location>
        <begin position="195"/>
        <end position="215"/>
    </location>
</feature>
<dbReference type="PANTHER" id="PTHR30474">
    <property type="entry name" value="CELL CYCLE PROTEIN"/>
    <property type="match status" value="1"/>
</dbReference>
<evidence type="ECO:0000256" key="15">
    <source>
        <dbReference type="ARBA" id="ARBA00033270"/>
    </source>
</evidence>
<keyword evidence="5" id="KW-0328">Glycosyltransferase</keyword>
<sequence length="370" mass="40743">MWRKHKLSSSSIDQNTSLIIIFFVLIVFGFVMLSSASSVIGYTNFGDNYYYLKHQLLYGFLPGLFLFFLCLKIPYKLWQKNAVKIFLASLVLLALVFIPAFQLKNNPAKSWLIIANFSLQPSEIAKLALIIYLSAWFTKSKNHIKSFSHGLIPFAIFLSIVAVLVTLEPDIGTLIVIVFIAYAIYFAAGAKIKHFFSLLAISGVVLAGLIISAPYRFNRILTFLNPAGNTQDIGYHINQALLAVGSGGIFGLGLGQSRQKFEYLPEVAGDSIFAIIAEEIGFIFSLLFIILLIIFIAKILKISQNSPDEFVKLFTVGIGSWIGLQSLFNIGAMIGILPLTGVPLPFVSFGGTALMALMASFGILINMLKK</sequence>
<evidence type="ECO:0000256" key="2">
    <source>
        <dbReference type="ARBA" id="ARBA00004752"/>
    </source>
</evidence>
<keyword evidence="12" id="KW-0131">Cell cycle</keyword>
<feature type="transmembrane region" description="Helical" evidence="21">
    <location>
        <begin position="171"/>
        <end position="188"/>
    </location>
</feature>
<dbReference type="GO" id="GO:0008360">
    <property type="term" value="P:regulation of cell shape"/>
    <property type="evidence" value="ECO:0007669"/>
    <property type="project" value="UniProtKB-KW"/>
</dbReference>
<keyword evidence="7 21" id="KW-0812">Transmembrane</keyword>
<keyword evidence="10 21" id="KW-1133">Transmembrane helix</keyword>
<dbReference type="NCBIfam" id="TIGR02614">
    <property type="entry name" value="ftsW"/>
    <property type="match status" value="1"/>
</dbReference>
<comment type="similarity">
    <text evidence="16">Belongs to the SEDS family. FtsW subfamily.</text>
</comment>
<comment type="subcellular location">
    <subcellularLocation>
        <location evidence="1">Cell membrane</location>
        <topology evidence="1">Multi-pass membrane protein</topology>
    </subcellularLocation>
</comment>
<keyword evidence="9" id="KW-0573">Peptidoglycan synthesis</keyword>
<evidence type="ECO:0000256" key="21">
    <source>
        <dbReference type="SAM" id="Phobius"/>
    </source>
</evidence>
<dbReference type="Proteomes" id="UP000231464">
    <property type="component" value="Unassembled WGS sequence"/>
</dbReference>
<evidence type="ECO:0000256" key="10">
    <source>
        <dbReference type="ARBA" id="ARBA00022989"/>
    </source>
</evidence>
<evidence type="ECO:0000256" key="6">
    <source>
        <dbReference type="ARBA" id="ARBA00022679"/>
    </source>
</evidence>
<dbReference type="PANTHER" id="PTHR30474:SF2">
    <property type="entry name" value="PEPTIDOGLYCAN GLYCOSYLTRANSFERASE FTSW-RELATED"/>
    <property type="match status" value="1"/>
</dbReference>
<dbReference type="EC" id="2.4.99.28" evidence="19"/>
<dbReference type="InterPro" id="IPR013437">
    <property type="entry name" value="FtsW"/>
</dbReference>
<evidence type="ECO:0000256" key="9">
    <source>
        <dbReference type="ARBA" id="ARBA00022984"/>
    </source>
</evidence>
<organism evidence="22 23">
    <name type="scientific">Candidatus Kuenenbacteria bacterium CG10_big_fil_rev_8_21_14_0_10_36_11</name>
    <dbReference type="NCBI Taxonomy" id="1974618"/>
    <lineage>
        <taxon>Bacteria</taxon>
        <taxon>Candidatus Kueneniibacteriota</taxon>
    </lineage>
</organism>
<name>A0A2M6WAE0_9BACT</name>
<evidence type="ECO:0000256" key="4">
    <source>
        <dbReference type="ARBA" id="ARBA00022618"/>
    </source>
</evidence>